<keyword evidence="9" id="KW-1185">Reference proteome</keyword>
<evidence type="ECO:0000256" key="1">
    <source>
        <dbReference type="ARBA" id="ARBA00001946"/>
    </source>
</evidence>
<dbReference type="RefSeq" id="WP_114309780.1">
    <property type="nucleotide sequence ID" value="NZ_QPJO01000003.1"/>
</dbReference>
<evidence type="ECO:0000256" key="5">
    <source>
        <dbReference type="ARBA" id="ARBA00022801"/>
    </source>
</evidence>
<dbReference type="EMBL" id="QPJO01000003">
    <property type="protein sequence ID" value="RCW91255.1"/>
    <property type="molecule type" value="Genomic_DNA"/>
</dbReference>
<dbReference type="Pfam" id="PF08282">
    <property type="entry name" value="Hydrolase_3"/>
    <property type="match status" value="1"/>
</dbReference>
<dbReference type="SFLD" id="SFLDG01138">
    <property type="entry name" value="C1.6.2:_Deoxy-d-mannose-octulo"/>
    <property type="match status" value="1"/>
</dbReference>
<dbReference type="GO" id="GO:0016788">
    <property type="term" value="F:hydrolase activity, acting on ester bonds"/>
    <property type="evidence" value="ECO:0007669"/>
    <property type="project" value="InterPro"/>
</dbReference>
<feature type="binding site" evidence="7">
    <location>
        <position position="20"/>
    </location>
    <ligand>
        <name>Mg(2+)</name>
        <dbReference type="ChEBI" id="CHEBI:18420"/>
    </ligand>
</feature>
<dbReference type="PANTHER" id="PTHR21485:SF3">
    <property type="entry name" value="N-ACYLNEURAMINATE CYTIDYLYLTRANSFERASE"/>
    <property type="match status" value="1"/>
</dbReference>
<dbReference type="GO" id="GO:0008781">
    <property type="term" value="F:N-acylneuraminate cytidylyltransferase activity"/>
    <property type="evidence" value="ECO:0007669"/>
    <property type="project" value="TreeGrafter"/>
</dbReference>
<keyword evidence="4 7" id="KW-0479">Metal-binding</keyword>
<dbReference type="GO" id="GO:0046872">
    <property type="term" value="F:metal ion binding"/>
    <property type="evidence" value="ECO:0007669"/>
    <property type="project" value="UniProtKB-KW"/>
</dbReference>
<proteinExistence type="inferred from homology"/>
<protein>
    <submittedName>
        <fullName evidence="8">3-deoxy-D-manno-octulosonate 8-phosphate phosphatase (KDO 8-P phosphatase)</fullName>
    </submittedName>
</protein>
<dbReference type="InterPro" id="IPR036412">
    <property type="entry name" value="HAD-like_sf"/>
</dbReference>
<name>A0A368ZF80_9FLAO</name>
<dbReference type="PIRSF" id="PIRSF006118">
    <property type="entry name" value="KDO8-P_Ptase"/>
    <property type="match status" value="1"/>
</dbReference>
<comment type="subunit">
    <text evidence="3">Homotetramer.</text>
</comment>
<keyword evidence="5" id="KW-0378">Hydrolase</keyword>
<evidence type="ECO:0000256" key="6">
    <source>
        <dbReference type="ARBA" id="ARBA00022842"/>
    </source>
</evidence>
<keyword evidence="6 7" id="KW-0460">Magnesium</keyword>
<dbReference type="Proteomes" id="UP000253436">
    <property type="component" value="Unassembled WGS sequence"/>
</dbReference>
<dbReference type="NCBIfam" id="TIGR01670">
    <property type="entry name" value="KdsC-phosphatas"/>
    <property type="match status" value="1"/>
</dbReference>
<feature type="binding site" evidence="7">
    <location>
        <position position="113"/>
    </location>
    <ligand>
        <name>Mg(2+)</name>
        <dbReference type="ChEBI" id="CHEBI:18420"/>
    </ligand>
</feature>
<evidence type="ECO:0000256" key="2">
    <source>
        <dbReference type="ARBA" id="ARBA00005893"/>
    </source>
</evidence>
<comment type="cofactor">
    <cofactor evidence="1 7">
        <name>Mg(2+)</name>
        <dbReference type="ChEBI" id="CHEBI:18420"/>
    </cofactor>
</comment>
<evidence type="ECO:0000313" key="8">
    <source>
        <dbReference type="EMBL" id="RCW91255.1"/>
    </source>
</evidence>
<reference evidence="8 9" key="1">
    <citation type="submission" date="2018-07" db="EMBL/GenBank/DDBJ databases">
        <title>Genomic Encyclopedia of Type Strains, Phase III (KMG-III): the genomes of soil and plant-associated and newly described type strains.</title>
        <authorList>
            <person name="Whitman W."/>
        </authorList>
    </citation>
    <scope>NUCLEOTIDE SEQUENCE [LARGE SCALE GENOMIC DNA]</scope>
    <source>
        <strain evidence="8 9">CECT 7958</strain>
    </source>
</reference>
<evidence type="ECO:0000256" key="3">
    <source>
        <dbReference type="ARBA" id="ARBA00011881"/>
    </source>
</evidence>
<dbReference type="InterPro" id="IPR010023">
    <property type="entry name" value="KdsC_fam"/>
</dbReference>
<dbReference type="AlphaFoldDB" id="A0A368ZF80"/>
<evidence type="ECO:0000313" key="9">
    <source>
        <dbReference type="Proteomes" id="UP000253436"/>
    </source>
</evidence>
<dbReference type="SUPFAM" id="SSF56784">
    <property type="entry name" value="HAD-like"/>
    <property type="match status" value="1"/>
</dbReference>
<evidence type="ECO:0000256" key="4">
    <source>
        <dbReference type="ARBA" id="ARBA00022723"/>
    </source>
</evidence>
<feature type="binding site" evidence="7">
    <location>
        <position position="22"/>
    </location>
    <ligand>
        <name>substrate</name>
    </ligand>
</feature>
<dbReference type="Gene3D" id="3.40.50.1000">
    <property type="entry name" value="HAD superfamily/HAD-like"/>
    <property type="match status" value="1"/>
</dbReference>
<dbReference type="OrthoDB" id="9805604at2"/>
<dbReference type="PANTHER" id="PTHR21485">
    <property type="entry name" value="HAD SUPERFAMILY MEMBERS CMAS AND KDSC"/>
    <property type="match status" value="1"/>
</dbReference>
<sequence>MNDDKSYKEYLANITTFIFDVDGVLTDGTITVTTDGEMLRTMNIKDGFALKTAVDTGFNVCIISGGSNEGVRKRLAGLGIKDIFLGAHHKIEQLEQYLSEKKVSTAEVLYMGDDIPDYPVMKLVGLPCCPQDAVPEIKSISKYVSHKNGGKGAVRDVIEQVLKVQNQWQKNFSAKHD</sequence>
<comment type="similarity">
    <text evidence="2">Belongs to the KdsC family.</text>
</comment>
<dbReference type="InterPro" id="IPR023214">
    <property type="entry name" value="HAD_sf"/>
</dbReference>
<dbReference type="InterPro" id="IPR050793">
    <property type="entry name" value="CMP-NeuNAc_synthase"/>
</dbReference>
<dbReference type="CDD" id="cd01630">
    <property type="entry name" value="HAD_KDO-like"/>
    <property type="match status" value="1"/>
</dbReference>
<dbReference type="SFLD" id="SFLDG01136">
    <property type="entry name" value="C1.6:_Phosphoserine_Phosphatas"/>
    <property type="match status" value="1"/>
</dbReference>
<organism evidence="8 9">
    <name type="scientific">Winogradskyella arenosi</name>
    <dbReference type="NCBI Taxonomy" id="533325"/>
    <lineage>
        <taxon>Bacteria</taxon>
        <taxon>Pseudomonadati</taxon>
        <taxon>Bacteroidota</taxon>
        <taxon>Flavobacteriia</taxon>
        <taxon>Flavobacteriales</taxon>
        <taxon>Flavobacteriaceae</taxon>
        <taxon>Winogradskyella</taxon>
    </lineage>
</organism>
<comment type="caution">
    <text evidence="8">The sequence shown here is derived from an EMBL/GenBank/DDBJ whole genome shotgun (WGS) entry which is preliminary data.</text>
</comment>
<dbReference type="FunFam" id="3.40.50.1000:FF:000029">
    <property type="entry name" value="3-deoxy-D-manno-octulosonate 8-phosphate phosphatase KdsC"/>
    <property type="match status" value="1"/>
</dbReference>
<dbReference type="SFLD" id="SFLDS00003">
    <property type="entry name" value="Haloacid_Dehalogenase"/>
    <property type="match status" value="1"/>
</dbReference>
<accession>A0A368ZF80</accession>
<gene>
    <name evidence="8" type="ORF">DFQ08_10381</name>
</gene>
<evidence type="ECO:0000256" key="7">
    <source>
        <dbReference type="PIRSR" id="PIRSR006118-2"/>
    </source>
</evidence>